<protein>
    <recommendedName>
        <fullName evidence="3">Nephrocystin 3-like N-terminal domain-containing protein</fullName>
    </recommendedName>
</protein>
<comment type="caution">
    <text evidence="4">The sequence shown here is derived from an EMBL/GenBank/DDBJ whole genome shotgun (WGS) entry which is preliminary data.</text>
</comment>
<gene>
    <name evidence="4" type="ORF">FA13DRAFT_1645330</name>
</gene>
<dbReference type="SUPFAM" id="SSF52540">
    <property type="entry name" value="P-loop containing nucleoside triphosphate hydrolases"/>
    <property type="match status" value="1"/>
</dbReference>
<dbReference type="AlphaFoldDB" id="A0A4Y7SEI5"/>
<dbReference type="Proteomes" id="UP000298030">
    <property type="component" value="Unassembled WGS sequence"/>
</dbReference>
<dbReference type="OrthoDB" id="2928561at2759"/>
<evidence type="ECO:0000313" key="5">
    <source>
        <dbReference type="Proteomes" id="UP000298030"/>
    </source>
</evidence>
<organism evidence="4 5">
    <name type="scientific">Coprinellus micaceus</name>
    <name type="common">Glistening ink-cap mushroom</name>
    <name type="synonym">Coprinus micaceus</name>
    <dbReference type="NCBI Taxonomy" id="71717"/>
    <lineage>
        <taxon>Eukaryota</taxon>
        <taxon>Fungi</taxon>
        <taxon>Dikarya</taxon>
        <taxon>Basidiomycota</taxon>
        <taxon>Agaricomycotina</taxon>
        <taxon>Agaricomycetes</taxon>
        <taxon>Agaricomycetidae</taxon>
        <taxon>Agaricales</taxon>
        <taxon>Agaricineae</taxon>
        <taxon>Psathyrellaceae</taxon>
        <taxon>Coprinellus</taxon>
    </lineage>
</organism>
<evidence type="ECO:0000259" key="3">
    <source>
        <dbReference type="Pfam" id="PF24883"/>
    </source>
</evidence>
<evidence type="ECO:0000256" key="1">
    <source>
        <dbReference type="ARBA" id="ARBA00022737"/>
    </source>
</evidence>
<accession>A0A4Y7SEI5</accession>
<keyword evidence="1" id="KW-0677">Repeat</keyword>
<proteinExistence type="predicted"/>
<dbReference type="InterPro" id="IPR027417">
    <property type="entry name" value="P-loop_NTPase"/>
</dbReference>
<dbReference type="EMBL" id="QPFP01000152">
    <property type="protein sequence ID" value="TEB20194.1"/>
    <property type="molecule type" value="Genomic_DNA"/>
</dbReference>
<feature type="domain" description="Nephrocystin 3-like N-terminal" evidence="3">
    <location>
        <begin position="36"/>
        <end position="85"/>
    </location>
</feature>
<name>A0A4Y7SEI5_COPMI</name>
<feature type="compositionally biased region" description="Basic and acidic residues" evidence="2">
    <location>
        <begin position="11"/>
        <end position="26"/>
    </location>
</feature>
<feature type="region of interest" description="Disordered" evidence="2">
    <location>
        <begin position="1"/>
        <end position="26"/>
    </location>
</feature>
<evidence type="ECO:0000256" key="2">
    <source>
        <dbReference type="SAM" id="MobiDB-lite"/>
    </source>
</evidence>
<dbReference type="Pfam" id="PF24883">
    <property type="entry name" value="NPHP3_N"/>
    <property type="match status" value="1"/>
</dbReference>
<reference evidence="4 5" key="1">
    <citation type="journal article" date="2019" name="Nat. Ecol. Evol.">
        <title>Megaphylogeny resolves global patterns of mushroom evolution.</title>
        <authorList>
            <person name="Varga T."/>
            <person name="Krizsan K."/>
            <person name="Foldi C."/>
            <person name="Dima B."/>
            <person name="Sanchez-Garcia M."/>
            <person name="Sanchez-Ramirez S."/>
            <person name="Szollosi G.J."/>
            <person name="Szarkandi J.G."/>
            <person name="Papp V."/>
            <person name="Albert L."/>
            <person name="Andreopoulos W."/>
            <person name="Angelini C."/>
            <person name="Antonin V."/>
            <person name="Barry K.W."/>
            <person name="Bougher N.L."/>
            <person name="Buchanan P."/>
            <person name="Buyck B."/>
            <person name="Bense V."/>
            <person name="Catcheside P."/>
            <person name="Chovatia M."/>
            <person name="Cooper J."/>
            <person name="Damon W."/>
            <person name="Desjardin D."/>
            <person name="Finy P."/>
            <person name="Geml J."/>
            <person name="Haridas S."/>
            <person name="Hughes K."/>
            <person name="Justo A."/>
            <person name="Karasinski D."/>
            <person name="Kautmanova I."/>
            <person name="Kiss B."/>
            <person name="Kocsube S."/>
            <person name="Kotiranta H."/>
            <person name="LaButti K.M."/>
            <person name="Lechner B.E."/>
            <person name="Liimatainen K."/>
            <person name="Lipzen A."/>
            <person name="Lukacs Z."/>
            <person name="Mihaltcheva S."/>
            <person name="Morgado L.N."/>
            <person name="Niskanen T."/>
            <person name="Noordeloos M.E."/>
            <person name="Ohm R.A."/>
            <person name="Ortiz-Santana B."/>
            <person name="Ovrebo C."/>
            <person name="Racz N."/>
            <person name="Riley R."/>
            <person name="Savchenko A."/>
            <person name="Shiryaev A."/>
            <person name="Soop K."/>
            <person name="Spirin V."/>
            <person name="Szebenyi C."/>
            <person name="Tomsovsky M."/>
            <person name="Tulloss R.E."/>
            <person name="Uehling J."/>
            <person name="Grigoriev I.V."/>
            <person name="Vagvolgyi C."/>
            <person name="Papp T."/>
            <person name="Martin F.M."/>
            <person name="Miettinen O."/>
            <person name="Hibbett D.S."/>
            <person name="Nagy L.G."/>
        </authorList>
    </citation>
    <scope>NUCLEOTIDE SEQUENCE [LARGE SCALE GENOMIC DNA]</scope>
    <source>
        <strain evidence="4 5">FP101781</strain>
    </source>
</reference>
<evidence type="ECO:0000313" key="4">
    <source>
        <dbReference type="EMBL" id="TEB20194.1"/>
    </source>
</evidence>
<sequence>MNPRPLQQYRNRGDPNSDERCDAPKCHPETRTAVQEDIISWITTQRIMWLSGPAGAGKTAIAGSVAETCEDMGLLAGSFFFRHSQGLRPGA</sequence>
<dbReference type="InterPro" id="IPR056884">
    <property type="entry name" value="NPHP3-like_N"/>
</dbReference>
<dbReference type="Gene3D" id="3.40.50.300">
    <property type="entry name" value="P-loop containing nucleotide triphosphate hydrolases"/>
    <property type="match status" value="1"/>
</dbReference>
<keyword evidence="5" id="KW-1185">Reference proteome</keyword>
<dbReference type="STRING" id="71717.A0A4Y7SEI5"/>